<sequence>MNMDEVQLNDQLGCEGFDTQVSEEKRGASPAQDGRDTKKIKLETESQAEHKILPSFVIPIMTQLKAPLTREQLRYLAGDLDKEDDGTTFYGESFVYDTSGGGPRDMTGAEQALIEAGYKKGTDAYMVRYKTVK</sequence>
<keyword evidence="2" id="KW-0378">Hydrolase</keyword>
<feature type="region of interest" description="Disordered" evidence="1">
    <location>
        <begin position="1"/>
        <end position="43"/>
    </location>
</feature>
<keyword evidence="3" id="KW-1185">Reference proteome</keyword>
<feature type="compositionally biased region" description="Basic and acidic residues" evidence="1">
    <location>
        <begin position="22"/>
        <end position="43"/>
    </location>
</feature>
<proteinExistence type="predicted"/>
<dbReference type="Proteomes" id="UP000325081">
    <property type="component" value="Unassembled WGS sequence"/>
</dbReference>
<comment type="caution">
    <text evidence="2">The sequence shown here is derived from an EMBL/GenBank/DDBJ whole genome shotgun (WGS) entry which is preliminary data.</text>
</comment>
<evidence type="ECO:0000313" key="2">
    <source>
        <dbReference type="EMBL" id="GER35670.1"/>
    </source>
</evidence>
<organism evidence="2 3">
    <name type="scientific">Striga asiatica</name>
    <name type="common">Asiatic witchweed</name>
    <name type="synonym">Buchnera asiatica</name>
    <dbReference type="NCBI Taxonomy" id="4170"/>
    <lineage>
        <taxon>Eukaryota</taxon>
        <taxon>Viridiplantae</taxon>
        <taxon>Streptophyta</taxon>
        <taxon>Embryophyta</taxon>
        <taxon>Tracheophyta</taxon>
        <taxon>Spermatophyta</taxon>
        <taxon>Magnoliopsida</taxon>
        <taxon>eudicotyledons</taxon>
        <taxon>Gunneridae</taxon>
        <taxon>Pentapetalae</taxon>
        <taxon>asterids</taxon>
        <taxon>lamiids</taxon>
        <taxon>Lamiales</taxon>
        <taxon>Orobanchaceae</taxon>
        <taxon>Buchnereae</taxon>
        <taxon>Striga</taxon>
    </lineage>
</organism>
<accession>A0A5A7PS83</accession>
<dbReference type="AlphaFoldDB" id="A0A5A7PS83"/>
<reference evidence="3" key="1">
    <citation type="journal article" date="2019" name="Curr. Biol.">
        <title>Genome Sequence of Striga asiatica Provides Insight into the Evolution of Plant Parasitism.</title>
        <authorList>
            <person name="Yoshida S."/>
            <person name="Kim S."/>
            <person name="Wafula E.K."/>
            <person name="Tanskanen J."/>
            <person name="Kim Y.M."/>
            <person name="Honaas L."/>
            <person name="Yang Z."/>
            <person name="Spallek T."/>
            <person name="Conn C.E."/>
            <person name="Ichihashi Y."/>
            <person name="Cheong K."/>
            <person name="Cui S."/>
            <person name="Der J.P."/>
            <person name="Gundlach H."/>
            <person name="Jiao Y."/>
            <person name="Hori C."/>
            <person name="Ishida J.K."/>
            <person name="Kasahara H."/>
            <person name="Kiba T."/>
            <person name="Kim M.S."/>
            <person name="Koo N."/>
            <person name="Laohavisit A."/>
            <person name="Lee Y.H."/>
            <person name="Lumba S."/>
            <person name="McCourt P."/>
            <person name="Mortimer J.C."/>
            <person name="Mutuku J.M."/>
            <person name="Nomura T."/>
            <person name="Sasaki-Sekimoto Y."/>
            <person name="Seto Y."/>
            <person name="Wang Y."/>
            <person name="Wakatake T."/>
            <person name="Sakakibara H."/>
            <person name="Demura T."/>
            <person name="Yamaguchi S."/>
            <person name="Yoneyama K."/>
            <person name="Manabe R.I."/>
            <person name="Nelson D.C."/>
            <person name="Schulman A.H."/>
            <person name="Timko M.P."/>
            <person name="dePamphilis C.W."/>
            <person name="Choi D."/>
            <person name="Shirasu K."/>
        </authorList>
    </citation>
    <scope>NUCLEOTIDE SEQUENCE [LARGE SCALE GENOMIC DNA]</scope>
    <source>
        <strain evidence="3">cv. UVA1</strain>
    </source>
</reference>
<gene>
    <name evidence="2" type="ORF">STAS_11973</name>
</gene>
<dbReference type="OrthoDB" id="10411453at2759"/>
<evidence type="ECO:0000313" key="3">
    <source>
        <dbReference type="Proteomes" id="UP000325081"/>
    </source>
</evidence>
<evidence type="ECO:0000256" key="1">
    <source>
        <dbReference type="SAM" id="MobiDB-lite"/>
    </source>
</evidence>
<name>A0A5A7PS83_STRAF</name>
<dbReference type="EMBL" id="BKCP01005006">
    <property type="protein sequence ID" value="GER35670.1"/>
    <property type="molecule type" value="Genomic_DNA"/>
</dbReference>
<dbReference type="GO" id="GO:0016787">
    <property type="term" value="F:hydrolase activity"/>
    <property type="evidence" value="ECO:0007669"/>
    <property type="project" value="UniProtKB-KW"/>
</dbReference>
<protein>
    <submittedName>
        <fullName evidence="2">P-loop containing nucleoside triphosphatehydrolases superfamily protein</fullName>
    </submittedName>
</protein>